<reference evidence="4 5" key="1">
    <citation type="submission" date="2020-09" db="EMBL/GenBank/DDBJ databases">
        <title>Investigation of environmental microbe.</title>
        <authorList>
            <person name="Ou Y."/>
            <person name="Kang Q."/>
        </authorList>
    </citation>
    <scope>NUCLEOTIDE SEQUENCE [LARGE SCALE GENOMIC DNA]</scope>
    <source>
        <strain evidence="4 5">KJZ-9</strain>
    </source>
</reference>
<evidence type="ECO:0000256" key="2">
    <source>
        <dbReference type="SAM" id="MobiDB-lite"/>
    </source>
</evidence>
<keyword evidence="5" id="KW-1185">Reference proteome</keyword>
<dbReference type="Pfam" id="PF13649">
    <property type="entry name" value="Methyltransf_25"/>
    <property type="match status" value="1"/>
</dbReference>
<dbReference type="InterPro" id="IPR029063">
    <property type="entry name" value="SAM-dependent_MTases_sf"/>
</dbReference>
<dbReference type="Proteomes" id="UP000516421">
    <property type="component" value="Chromosome"/>
</dbReference>
<dbReference type="GO" id="GO:0032259">
    <property type="term" value="P:methylation"/>
    <property type="evidence" value="ECO:0007669"/>
    <property type="project" value="UniProtKB-KW"/>
</dbReference>
<organism evidence="4 5">
    <name type="scientific">Rothia amarae</name>
    <dbReference type="NCBI Taxonomy" id="169480"/>
    <lineage>
        <taxon>Bacteria</taxon>
        <taxon>Bacillati</taxon>
        <taxon>Actinomycetota</taxon>
        <taxon>Actinomycetes</taxon>
        <taxon>Micrococcales</taxon>
        <taxon>Micrococcaceae</taxon>
        <taxon>Rothia</taxon>
    </lineage>
</organism>
<name>A0A7H2BHV7_9MICC</name>
<evidence type="ECO:0000313" key="5">
    <source>
        <dbReference type="Proteomes" id="UP000516421"/>
    </source>
</evidence>
<accession>A0A7H2BHV7</accession>
<dbReference type="SUPFAM" id="SSF53335">
    <property type="entry name" value="S-adenosyl-L-methionine-dependent methyltransferases"/>
    <property type="match status" value="1"/>
</dbReference>
<dbReference type="PANTHER" id="PTHR43861">
    <property type="entry name" value="TRANS-ACONITATE 2-METHYLTRANSFERASE-RELATED"/>
    <property type="match status" value="1"/>
</dbReference>
<protein>
    <submittedName>
        <fullName evidence="4">Class I SAM-dependent methyltransferase</fullName>
    </submittedName>
</protein>
<sequence>MTDQHKTHHHQNSENLTPQESWNNLYSEREQVWSGKPNATLVALIEKYQPTTVLDLGCGEGGDVIWLSQRGWAATGIDISDVAIERARQAVEKIGVEAEFVAADLAEWRTDRKFDLIVSSFMQSHFDDLDRIGIFRAALELLNVGGELVSLSHAGMPSFMKEDDPRREKRENLPQPLVEAHTLTENDDRFEVKLAETRSRTVTSPDGEEGTIDDGVLVIKRVR</sequence>
<feature type="region of interest" description="Disordered" evidence="2">
    <location>
        <begin position="1"/>
        <end position="20"/>
    </location>
</feature>
<dbReference type="GO" id="GO:0008168">
    <property type="term" value="F:methyltransferase activity"/>
    <property type="evidence" value="ECO:0007669"/>
    <property type="project" value="UniProtKB-KW"/>
</dbReference>
<feature type="domain" description="Methyltransferase" evidence="3">
    <location>
        <begin position="53"/>
        <end position="146"/>
    </location>
</feature>
<dbReference type="Gene3D" id="3.40.50.150">
    <property type="entry name" value="Vaccinia Virus protein VP39"/>
    <property type="match status" value="1"/>
</dbReference>
<dbReference type="KEGG" id="rama:IDM48_07495"/>
<dbReference type="InterPro" id="IPR041698">
    <property type="entry name" value="Methyltransf_25"/>
</dbReference>
<gene>
    <name evidence="4" type="ORF">IDM48_07495</name>
</gene>
<evidence type="ECO:0000256" key="1">
    <source>
        <dbReference type="ARBA" id="ARBA00022679"/>
    </source>
</evidence>
<feature type="compositionally biased region" description="Basic residues" evidence="2">
    <location>
        <begin position="1"/>
        <end position="10"/>
    </location>
</feature>
<keyword evidence="4" id="KW-0489">Methyltransferase</keyword>
<evidence type="ECO:0000313" key="4">
    <source>
        <dbReference type="EMBL" id="QNV39253.1"/>
    </source>
</evidence>
<dbReference type="AlphaFoldDB" id="A0A7H2BHV7"/>
<keyword evidence="1 4" id="KW-0808">Transferase</keyword>
<dbReference type="EMBL" id="CP061538">
    <property type="protein sequence ID" value="QNV39253.1"/>
    <property type="molecule type" value="Genomic_DNA"/>
</dbReference>
<proteinExistence type="predicted"/>
<dbReference type="CDD" id="cd02440">
    <property type="entry name" value="AdoMet_MTases"/>
    <property type="match status" value="1"/>
</dbReference>
<dbReference type="RefSeq" id="WP_190616770.1">
    <property type="nucleotide sequence ID" value="NZ_CP061538.1"/>
</dbReference>
<evidence type="ECO:0000259" key="3">
    <source>
        <dbReference type="Pfam" id="PF13649"/>
    </source>
</evidence>